<evidence type="ECO:0000313" key="4">
    <source>
        <dbReference type="Proteomes" id="UP001054902"/>
    </source>
</evidence>
<gene>
    <name evidence="3" type="ORF">CTEN210_11966</name>
</gene>
<dbReference type="Proteomes" id="UP001054902">
    <property type="component" value="Unassembled WGS sequence"/>
</dbReference>
<dbReference type="Pfam" id="PF06814">
    <property type="entry name" value="GOST_TM"/>
    <property type="match status" value="1"/>
</dbReference>
<feature type="transmembrane region" description="Helical" evidence="1">
    <location>
        <begin position="116"/>
        <end position="134"/>
    </location>
</feature>
<feature type="transmembrane region" description="Helical" evidence="1">
    <location>
        <begin position="154"/>
        <end position="172"/>
    </location>
</feature>
<keyword evidence="1" id="KW-1133">Transmembrane helix</keyword>
<evidence type="ECO:0000259" key="2">
    <source>
        <dbReference type="Pfam" id="PF06814"/>
    </source>
</evidence>
<reference evidence="3 4" key="1">
    <citation type="journal article" date="2021" name="Sci. Rep.">
        <title>The genome of the diatom Chaetoceros tenuissimus carries an ancient integrated fragment of an extant virus.</title>
        <authorList>
            <person name="Hongo Y."/>
            <person name="Kimura K."/>
            <person name="Takaki Y."/>
            <person name="Yoshida Y."/>
            <person name="Baba S."/>
            <person name="Kobayashi G."/>
            <person name="Nagasaki K."/>
            <person name="Hano T."/>
            <person name="Tomaru Y."/>
        </authorList>
    </citation>
    <scope>NUCLEOTIDE SEQUENCE [LARGE SCALE GENOMIC DNA]</scope>
    <source>
        <strain evidence="3 4">NIES-3715</strain>
    </source>
</reference>
<feature type="transmembrane region" description="Helical" evidence="1">
    <location>
        <begin position="26"/>
        <end position="49"/>
    </location>
</feature>
<sequence>MLGLFATTLKCIDYKEWNAAGVRMNVITYIWGIIVASTRAIILCILLMICRGWGLNHGFIVDNKSKAQMISVAILYSIFSFFNEVEQQIYDFFRFSDIDFIFLSPTMFPSIERGKLVITITFYILSLYALNNIIRNVENERQRLNVSCYRTLRLIVLVSFLLGIGLAIYEMIHETAKTNFVIEENFLVPPSSTLDFSFVSVSILWTINYTFVIVSIAILWKPDQRAQFVELPSVDGCRDDDMTNK</sequence>
<dbReference type="AlphaFoldDB" id="A0AAD3H9L9"/>
<keyword evidence="1" id="KW-0812">Transmembrane</keyword>
<protein>
    <recommendedName>
        <fullName evidence="2">GOST seven transmembrane domain-containing protein</fullName>
    </recommendedName>
</protein>
<feature type="transmembrane region" description="Helical" evidence="1">
    <location>
        <begin position="196"/>
        <end position="220"/>
    </location>
</feature>
<feature type="domain" description="GOST seven transmembrane" evidence="2">
    <location>
        <begin position="2"/>
        <end position="225"/>
    </location>
</feature>
<dbReference type="EMBL" id="BLLK01000049">
    <property type="protein sequence ID" value="GFH55490.1"/>
    <property type="molecule type" value="Genomic_DNA"/>
</dbReference>
<name>A0AAD3H9L9_9STRA</name>
<keyword evidence="4" id="KW-1185">Reference proteome</keyword>
<comment type="caution">
    <text evidence="3">The sequence shown here is derived from an EMBL/GenBank/DDBJ whole genome shotgun (WGS) entry which is preliminary data.</text>
</comment>
<proteinExistence type="predicted"/>
<evidence type="ECO:0000256" key="1">
    <source>
        <dbReference type="SAM" id="Phobius"/>
    </source>
</evidence>
<organism evidence="3 4">
    <name type="scientific">Chaetoceros tenuissimus</name>
    <dbReference type="NCBI Taxonomy" id="426638"/>
    <lineage>
        <taxon>Eukaryota</taxon>
        <taxon>Sar</taxon>
        <taxon>Stramenopiles</taxon>
        <taxon>Ochrophyta</taxon>
        <taxon>Bacillariophyta</taxon>
        <taxon>Coscinodiscophyceae</taxon>
        <taxon>Chaetocerotophycidae</taxon>
        <taxon>Chaetocerotales</taxon>
        <taxon>Chaetocerotaceae</taxon>
        <taxon>Chaetoceros</taxon>
    </lineage>
</organism>
<evidence type="ECO:0000313" key="3">
    <source>
        <dbReference type="EMBL" id="GFH55490.1"/>
    </source>
</evidence>
<accession>A0AAD3H9L9</accession>
<keyword evidence="1" id="KW-0472">Membrane</keyword>
<dbReference type="InterPro" id="IPR053937">
    <property type="entry name" value="GOST_TM"/>
</dbReference>